<keyword evidence="5 8" id="KW-0547">Nucleotide-binding</keyword>
<dbReference type="PROSITE" id="PS00888">
    <property type="entry name" value="CNMP_BINDING_1"/>
    <property type="match status" value="1"/>
</dbReference>
<dbReference type="Pfam" id="PF00027">
    <property type="entry name" value="cNMP_binding"/>
    <property type="match status" value="2"/>
</dbReference>
<dbReference type="SMART" id="SM00100">
    <property type="entry name" value="cNMP"/>
    <property type="match status" value="2"/>
</dbReference>
<evidence type="ECO:0000313" key="10">
    <source>
        <dbReference type="Ensembl" id="ENSSHAP00000011537.2"/>
    </source>
</evidence>
<sequence length="321" mass="36512">METITTDDEREFIRASQIRGRFQRRSSIPVEVFGPSEEEEAAVVWTIYPKSEEQIKKLKEACKDLLPFRGLEDDLLLQIFSAMFEKKVLPQECVVQQGEDGDHFFVIEHGVFDIMMGQNNQQNRIGQYKNSGTFGELALMYSYPRPATIIAVTEGSLWGLDRKTFRTITVTFQLEKKKRLQMFIASVPFFKSLEATESAQILDVVEEKTYEPGACIFLKGEIADKFYIVESGEVKIVAEKPGSKEVGIVRHHKEEYFGESALINNNPRTVSAYAEGEVKCIVMDVQALERLLGPCMDILKRDMSNFEELIELLGPIIDTTV</sequence>
<evidence type="ECO:0000256" key="4">
    <source>
        <dbReference type="ARBA" id="ARBA00022737"/>
    </source>
</evidence>
<protein>
    <recommendedName>
        <fullName evidence="9">Cyclic nucleotide-binding domain-containing protein</fullName>
    </recommendedName>
</protein>
<reference evidence="10 11" key="1">
    <citation type="journal article" date="2011" name="Proc. Natl. Acad. Sci. U.S.A.">
        <title>Genetic diversity and population structure of the endangered marsupial Sarcophilus harrisii (Tasmanian devil).</title>
        <authorList>
            <person name="Miller W."/>
            <person name="Hayes V.M."/>
            <person name="Ratan A."/>
            <person name="Petersen D.C."/>
            <person name="Wittekindt N.E."/>
            <person name="Miller J."/>
            <person name="Walenz B."/>
            <person name="Knight J."/>
            <person name="Qi J."/>
            <person name="Zhao F."/>
            <person name="Wang Q."/>
            <person name="Bedoya-Reina O.C."/>
            <person name="Katiyar N."/>
            <person name="Tomsho L.P."/>
            <person name="Kasson L.M."/>
            <person name="Hardie R.A."/>
            <person name="Woodbridge P."/>
            <person name="Tindall E.A."/>
            <person name="Bertelsen M.F."/>
            <person name="Dixon D."/>
            <person name="Pyecroft S."/>
            <person name="Helgen K.M."/>
            <person name="Lesk A.M."/>
            <person name="Pringle T.H."/>
            <person name="Patterson N."/>
            <person name="Zhang Y."/>
            <person name="Kreiss A."/>
            <person name="Woods G.M."/>
            <person name="Jones M.E."/>
            <person name="Schuster S.C."/>
        </authorList>
    </citation>
    <scope>NUCLEOTIDE SEQUENCE [LARGE SCALE GENOMIC DNA]</scope>
</reference>
<name>G3W7Y2_SARHA</name>
<dbReference type="InterPro" id="IPR050503">
    <property type="entry name" value="cAMP-dep_PK_reg_su-like"/>
</dbReference>
<dbReference type="PROSITE" id="PS50042">
    <property type="entry name" value="CNMP_BINDING_3"/>
    <property type="match status" value="2"/>
</dbReference>
<feature type="binding site" evidence="8">
    <location>
        <position position="259"/>
    </location>
    <ligand>
        <name>3',5'-cyclic AMP</name>
        <dbReference type="ChEBI" id="CHEBI:58165"/>
        <label>2</label>
    </ligand>
</feature>
<dbReference type="Ensembl" id="ENSSHAT00000011633.2">
    <property type="protein sequence ID" value="ENSSHAP00000011537.2"/>
    <property type="gene ID" value="ENSSHAG00000009916.2"/>
</dbReference>
<evidence type="ECO:0000256" key="8">
    <source>
        <dbReference type="PIRSR" id="PIRSR000548-1"/>
    </source>
</evidence>
<dbReference type="FunFam" id="2.60.120.10:FF:000006">
    <property type="entry name" value="cAMP-dependent protein kinase type I-alpha regulatory subunit"/>
    <property type="match status" value="1"/>
</dbReference>
<dbReference type="SUPFAM" id="SSF51206">
    <property type="entry name" value="cAMP-binding domain-like"/>
    <property type="match status" value="2"/>
</dbReference>
<keyword evidence="3 8" id="KW-0116">cAMP-binding</keyword>
<reference evidence="10" key="2">
    <citation type="submission" date="2025-08" db="UniProtKB">
        <authorList>
            <consortium name="Ensembl"/>
        </authorList>
    </citation>
    <scope>IDENTIFICATION</scope>
</reference>
<dbReference type="GO" id="GO:0005829">
    <property type="term" value="C:cytosol"/>
    <property type="evidence" value="ECO:0007669"/>
    <property type="project" value="TreeGrafter"/>
</dbReference>
<feature type="binding site" evidence="8">
    <location>
        <position position="136"/>
    </location>
    <ligand>
        <name>3',5'-cyclic AMP</name>
        <dbReference type="ChEBI" id="CHEBI:58165"/>
        <label>1</label>
    </ligand>
</feature>
<dbReference type="GO" id="GO:0005952">
    <property type="term" value="C:cAMP-dependent protein kinase complex"/>
    <property type="evidence" value="ECO:0007669"/>
    <property type="project" value="InterPro"/>
</dbReference>
<keyword evidence="2" id="KW-0597">Phosphoprotein</keyword>
<dbReference type="InParanoid" id="G3W7Y2"/>
<dbReference type="FunFam" id="2.60.120.10:FF:000017">
    <property type="entry name" value="cAMP-dependent protein kinase type II regulatory subunit"/>
    <property type="match status" value="1"/>
</dbReference>
<evidence type="ECO:0000259" key="9">
    <source>
        <dbReference type="PROSITE" id="PS50042"/>
    </source>
</evidence>
<dbReference type="PRINTS" id="PR00103">
    <property type="entry name" value="CAMPKINASE"/>
</dbReference>
<dbReference type="Proteomes" id="UP000007648">
    <property type="component" value="Unassembled WGS sequence"/>
</dbReference>
<feature type="domain" description="Cyclic nucleotide-binding" evidence="9">
    <location>
        <begin position="67"/>
        <end position="186"/>
    </location>
</feature>
<keyword evidence="6 8" id="KW-0114">cAMP</keyword>
<evidence type="ECO:0000256" key="5">
    <source>
        <dbReference type="ARBA" id="ARBA00022741"/>
    </source>
</evidence>
<dbReference type="GO" id="GO:0030552">
    <property type="term" value="F:cAMP binding"/>
    <property type="evidence" value="ECO:0007669"/>
    <property type="project" value="UniProtKB-KW"/>
</dbReference>
<accession>G3W7Y2</accession>
<evidence type="ECO:0000256" key="7">
    <source>
        <dbReference type="ARBA" id="ARBA00037198"/>
    </source>
</evidence>
<proteinExistence type="inferred from homology"/>
<evidence type="ECO:0000256" key="3">
    <source>
        <dbReference type="ARBA" id="ARBA00022566"/>
    </source>
</evidence>
<keyword evidence="11" id="KW-1185">Reference proteome</keyword>
<dbReference type="GO" id="GO:0004862">
    <property type="term" value="F:cAMP-dependent protein kinase inhibitor activity"/>
    <property type="evidence" value="ECO:0007669"/>
    <property type="project" value="TreeGrafter"/>
</dbReference>
<dbReference type="InterPro" id="IPR012198">
    <property type="entry name" value="cAMP_dep_PK_reg_su"/>
</dbReference>
<dbReference type="HOGENOM" id="CLU_018310_2_1_1"/>
<feature type="domain" description="Cyclic nucleotide-binding" evidence="9">
    <location>
        <begin position="189"/>
        <end position="309"/>
    </location>
</feature>
<dbReference type="InterPro" id="IPR014710">
    <property type="entry name" value="RmlC-like_jellyroll"/>
</dbReference>
<dbReference type="GO" id="GO:0034236">
    <property type="term" value="F:protein kinase A catalytic subunit binding"/>
    <property type="evidence" value="ECO:0007669"/>
    <property type="project" value="TreeGrafter"/>
</dbReference>
<dbReference type="eggNOG" id="KOG1113">
    <property type="taxonomic scope" value="Eukaryota"/>
</dbReference>
<comment type="function">
    <text evidence="7">Regulatory subunit of the cAMP-dependent protein kinases involved in cAMP signaling in cells. Type II regulatory chains mediate membrane association by binding to anchoring proteins, including the MAP2 kinase.</text>
</comment>
<feature type="binding site" evidence="8">
    <location>
        <position position="145"/>
    </location>
    <ligand>
        <name>3',5'-cyclic AMP</name>
        <dbReference type="ChEBI" id="CHEBI:58165"/>
        <label>1</label>
    </ligand>
</feature>
<feature type="binding site" evidence="8">
    <location>
        <position position="268"/>
    </location>
    <ligand>
        <name>3',5'-cyclic AMP</name>
        <dbReference type="ChEBI" id="CHEBI:58165"/>
        <label>2</label>
    </ligand>
</feature>
<evidence type="ECO:0000256" key="1">
    <source>
        <dbReference type="ARBA" id="ARBA00005753"/>
    </source>
</evidence>
<comment type="similarity">
    <text evidence="1">Belongs to the cAMP-dependent kinase regulatory chain family.</text>
</comment>
<reference evidence="10" key="3">
    <citation type="submission" date="2025-09" db="UniProtKB">
        <authorList>
            <consortium name="Ensembl"/>
        </authorList>
    </citation>
    <scope>IDENTIFICATION</scope>
</reference>
<organism evidence="10 11">
    <name type="scientific">Sarcophilus harrisii</name>
    <name type="common">Tasmanian devil</name>
    <name type="synonym">Sarcophilus laniarius</name>
    <dbReference type="NCBI Taxonomy" id="9305"/>
    <lineage>
        <taxon>Eukaryota</taxon>
        <taxon>Metazoa</taxon>
        <taxon>Chordata</taxon>
        <taxon>Craniata</taxon>
        <taxon>Vertebrata</taxon>
        <taxon>Euteleostomi</taxon>
        <taxon>Mammalia</taxon>
        <taxon>Metatheria</taxon>
        <taxon>Dasyuromorphia</taxon>
        <taxon>Dasyuridae</taxon>
        <taxon>Sarcophilus</taxon>
    </lineage>
</organism>
<dbReference type="PANTHER" id="PTHR11635">
    <property type="entry name" value="CAMP-DEPENDENT PROTEIN KINASE REGULATORY CHAIN"/>
    <property type="match status" value="1"/>
</dbReference>
<dbReference type="InterPro" id="IPR018488">
    <property type="entry name" value="cNMP-bd_CS"/>
</dbReference>
<dbReference type="Gene3D" id="2.60.120.10">
    <property type="entry name" value="Jelly Rolls"/>
    <property type="match status" value="2"/>
</dbReference>
<evidence type="ECO:0000313" key="11">
    <source>
        <dbReference type="Proteomes" id="UP000007648"/>
    </source>
</evidence>
<dbReference type="InterPro" id="IPR018490">
    <property type="entry name" value="cNMP-bd_dom_sf"/>
</dbReference>
<dbReference type="STRING" id="9305.ENSSHAP00000011537"/>
<dbReference type="PANTHER" id="PTHR11635:SF154">
    <property type="entry name" value="CYCLIC NUCLEOTIDE-BINDING DOMAIN-CONTAINING PROTEIN"/>
    <property type="match status" value="1"/>
</dbReference>
<dbReference type="CDD" id="cd00038">
    <property type="entry name" value="CAP_ED"/>
    <property type="match status" value="2"/>
</dbReference>
<keyword evidence="4" id="KW-0677">Repeat</keyword>
<dbReference type="PIRSF" id="PIRSF000548">
    <property type="entry name" value="PK_regulatory"/>
    <property type="match status" value="1"/>
</dbReference>
<dbReference type="AlphaFoldDB" id="G3W7Y2"/>
<dbReference type="InterPro" id="IPR000595">
    <property type="entry name" value="cNMP-bd_dom"/>
</dbReference>
<evidence type="ECO:0000256" key="6">
    <source>
        <dbReference type="ARBA" id="ARBA00023149"/>
    </source>
</evidence>
<evidence type="ECO:0000256" key="2">
    <source>
        <dbReference type="ARBA" id="ARBA00022553"/>
    </source>
</evidence>
<dbReference type="GeneTree" id="ENSGT00940000154836"/>